<dbReference type="InterPro" id="IPR002938">
    <property type="entry name" value="FAD-bd"/>
</dbReference>
<dbReference type="Proteomes" id="UP000289411">
    <property type="component" value="Unassembled WGS sequence"/>
</dbReference>
<dbReference type="OrthoDB" id="4230779at2"/>
<evidence type="ECO:0000256" key="5">
    <source>
        <dbReference type="ARBA" id="ARBA00023033"/>
    </source>
</evidence>
<keyword evidence="2" id="KW-0285">Flavoprotein</keyword>
<evidence type="ECO:0000313" key="7">
    <source>
        <dbReference type="EMBL" id="RYB05656.1"/>
    </source>
</evidence>
<evidence type="ECO:0000313" key="8">
    <source>
        <dbReference type="Proteomes" id="UP000289411"/>
    </source>
</evidence>
<evidence type="ECO:0000256" key="4">
    <source>
        <dbReference type="ARBA" id="ARBA00023002"/>
    </source>
</evidence>
<evidence type="ECO:0000256" key="2">
    <source>
        <dbReference type="ARBA" id="ARBA00022630"/>
    </source>
</evidence>
<dbReference type="EMBL" id="QYBC01000006">
    <property type="protein sequence ID" value="RYB05656.1"/>
    <property type="molecule type" value="Genomic_DNA"/>
</dbReference>
<dbReference type="Gene3D" id="3.50.50.60">
    <property type="entry name" value="FAD/NAD(P)-binding domain"/>
    <property type="match status" value="1"/>
</dbReference>
<dbReference type="AlphaFoldDB" id="A0A4Q2RD67"/>
<dbReference type="GO" id="GO:0071949">
    <property type="term" value="F:FAD binding"/>
    <property type="evidence" value="ECO:0007669"/>
    <property type="project" value="InterPro"/>
</dbReference>
<keyword evidence="8" id="KW-1185">Reference proteome</keyword>
<dbReference type="SUPFAM" id="SSF54373">
    <property type="entry name" value="FAD-linked reductases, C-terminal domain"/>
    <property type="match status" value="1"/>
</dbReference>
<dbReference type="PRINTS" id="PR00420">
    <property type="entry name" value="RNGMNOXGNASE"/>
</dbReference>
<keyword evidence="3" id="KW-0274">FAD</keyword>
<keyword evidence="5 7" id="KW-0503">Monooxygenase</keyword>
<accession>A0A4Q2RD67</accession>
<organism evidence="7 8">
    <name type="scientific">Lichenibacterium ramalinae</name>
    <dbReference type="NCBI Taxonomy" id="2316527"/>
    <lineage>
        <taxon>Bacteria</taxon>
        <taxon>Pseudomonadati</taxon>
        <taxon>Pseudomonadota</taxon>
        <taxon>Alphaproteobacteria</taxon>
        <taxon>Hyphomicrobiales</taxon>
        <taxon>Lichenihabitantaceae</taxon>
        <taxon>Lichenibacterium</taxon>
    </lineage>
</organism>
<reference evidence="7 8" key="2">
    <citation type="submission" date="2019-02" db="EMBL/GenBank/DDBJ databases">
        <title>'Lichenibacterium ramalinii' gen. nov. sp. nov., 'Lichenibacterium minor' gen. nov. sp. nov.</title>
        <authorList>
            <person name="Pankratov T."/>
        </authorList>
    </citation>
    <scope>NUCLEOTIDE SEQUENCE [LARGE SCALE GENOMIC DNA]</scope>
    <source>
        <strain evidence="7 8">RmlP001</strain>
    </source>
</reference>
<comment type="caution">
    <text evidence="7">The sequence shown here is derived from an EMBL/GenBank/DDBJ whole genome shotgun (WGS) entry which is preliminary data.</text>
</comment>
<proteinExistence type="predicted"/>
<protein>
    <submittedName>
        <fullName evidence="7">Monooxygenase</fullName>
    </submittedName>
</protein>
<dbReference type="InterPro" id="IPR050493">
    <property type="entry name" value="FAD-dep_Monooxygenase_BioMet"/>
</dbReference>
<feature type="domain" description="FAD-binding" evidence="6">
    <location>
        <begin position="4"/>
        <end position="348"/>
    </location>
</feature>
<name>A0A4Q2RD67_9HYPH</name>
<dbReference type="PANTHER" id="PTHR13789:SF318">
    <property type="entry name" value="GERANYLGERANYL DIPHOSPHATE REDUCTASE"/>
    <property type="match status" value="1"/>
</dbReference>
<comment type="cofactor">
    <cofactor evidence="1">
        <name>FAD</name>
        <dbReference type="ChEBI" id="CHEBI:57692"/>
    </cofactor>
</comment>
<evidence type="ECO:0000256" key="3">
    <source>
        <dbReference type="ARBA" id="ARBA00022827"/>
    </source>
</evidence>
<dbReference type="SUPFAM" id="SSF51905">
    <property type="entry name" value="FAD/NAD(P)-binding domain"/>
    <property type="match status" value="1"/>
</dbReference>
<sequence length="408" mass="41908">MAGIAVAGAGIGGLSAALALASVGRTVTVHERAEALEPVGAGVQLSPNACLVLDRLGVLEALRPAAVAPGEVLIRRGRDAAVLARIPLSASRYGAPFLVVLRADLQSALLARAAAEPAITLSFGGGVSAYAAQGRGVRLTLGGPNPGTAAAEGLVAADGIRSAIRRQMTGSSADDTRTSGRSAWRSLVPAAAAEADALAHRSNLWLGRRAHLVHYPVAGGAFVNLVAIIDEGSTAQSGASWSEPAAAEAVERRFAGWAAPARRLIAAAPGWRKWRLADRAPLARWTDGAVALLGDAAHPMLPFLAQGAAQAIEDAAVLADAVAGSSGDLAAAFSTYAEARRARTARVQAQSRRQGDVYHLGPPASTMRDLVMSRLGRDRLVARYDWLYDPPAAVRRFAGGPPPATAPG</sequence>
<dbReference type="RefSeq" id="WP_129218762.1">
    <property type="nucleotide sequence ID" value="NZ_QYBC01000006.1"/>
</dbReference>
<dbReference type="GO" id="GO:0004497">
    <property type="term" value="F:monooxygenase activity"/>
    <property type="evidence" value="ECO:0007669"/>
    <property type="project" value="UniProtKB-KW"/>
</dbReference>
<dbReference type="Pfam" id="PF01494">
    <property type="entry name" value="FAD_binding_3"/>
    <property type="match status" value="1"/>
</dbReference>
<evidence type="ECO:0000256" key="1">
    <source>
        <dbReference type="ARBA" id="ARBA00001974"/>
    </source>
</evidence>
<gene>
    <name evidence="7" type="ORF">D3272_08660</name>
</gene>
<dbReference type="InterPro" id="IPR036188">
    <property type="entry name" value="FAD/NAD-bd_sf"/>
</dbReference>
<evidence type="ECO:0000259" key="6">
    <source>
        <dbReference type="Pfam" id="PF01494"/>
    </source>
</evidence>
<reference evidence="7 8" key="1">
    <citation type="submission" date="2018-09" db="EMBL/GenBank/DDBJ databases">
        <authorList>
            <person name="Grouzdev D.S."/>
            <person name="Krutkina M.S."/>
        </authorList>
    </citation>
    <scope>NUCLEOTIDE SEQUENCE [LARGE SCALE GENOMIC DNA]</scope>
    <source>
        <strain evidence="7 8">RmlP001</strain>
    </source>
</reference>
<keyword evidence="4" id="KW-0560">Oxidoreductase</keyword>
<dbReference type="PANTHER" id="PTHR13789">
    <property type="entry name" value="MONOOXYGENASE"/>
    <property type="match status" value="1"/>
</dbReference>